<comment type="subcellular location">
    <subcellularLocation>
        <location evidence="1">Membrane</location>
    </subcellularLocation>
</comment>
<dbReference type="PANTHER" id="PTHR14226">
    <property type="entry name" value="NEUROPATHY TARGET ESTERASE/SWISS CHEESE D.MELANOGASTER"/>
    <property type="match status" value="1"/>
</dbReference>
<evidence type="ECO:0000259" key="9">
    <source>
        <dbReference type="PROSITE" id="PS51779"/>
    </source>
</evidence>
<evidence type="ECO:0000256" key="7">
    <source>
        <dbReference type="SAM" id="SignalP"/>
    </source>
</evidence>
<keyword evidence="5" id="KW-0472">Membrane</keyword>
<dbReference type="Proteomes" id="UP001252186">
    <property type="component" value="Unassembled WGS sequence"/>
</dbReference>
<dbReference type="Gene3D" id="3.40.1090.10">
    <property type="entry name" value="Cytosolic phospholipase A2 catalytic domain"/>
    <property type="match status" value="2"/>
</dbReference>
<feature type="domain" description="PNPLA" evidence="8">
    <location>
        <begin position="33"/>
        <end position="223"/>
    </location>
</feature>
<evidence type="ECO:0000313" key="10">
    <source>
        <dbReference type="EMBL" id="MDT0553978.1"/>
    </source>
</evidence>
<keyword evidence="4 6" id="KW-0443">Lipid metabolism</keyword>
<dbReference type="InterPro" id="IPR002641">
    <property type="entry name" value="PNPLA_dom"/>
</dbReference>
<feature type="short sequence motif" description="DGA/G" evidence="6">
    <location>
        <begin position="210"/>
        <end position="212"/>
    </location>
</feature>
<dbReference type="RefSeq" id="WP_311594063.1">
    <property type="nucleotide sequence ID" value="NZ_JAVRHV010000007.1"/>
</dbReference>
<evidence type="ECO:0000256" key="6">
    <source>
        <dbReference type="PROSITE-ProRule" id="PRU01161"/>
    </source>
</evidence>
<feature type="active site" description="Nucleophile" evidence="6">
    <location>
        <position position="66"/>
    </location>
</feature>
<feature type="short sequence motif" description="GXGXXG" evidence="6">
    <location>
        <begin position="37"/>
        <end position="42"/>
    </location>
</feature>
<keyword evidence="2 6" id="KW-0378">Hydrolase</keyword>
<proteinExistence type="predicted"/>
<keyword evidence="7" id="KW-0732">Signal</keyword>
<protein>
    <submittedName>
        <fullName evidence="10">Patatin-like phospholipase family protein</fullName>
    </submittedName>
</protein>
<dbReference type="Pfam" id="PF19143">
    <property type="entry name" value="Omp85_2"/>
    <property type="match status" value="1"/>
</dbReference>
<name>A0ABU2YA84_9FLAO</name>
<comment type="caution">
    <text evidence="10">The sequence shown here is derived from an EMBL/GenBank/DDBJ whole genome shotgun (WGS) entry which is preliminary data.</text>
</comment>
<dbReference type="PROSITE" id="PS51779">
    <property type="entry name" value="POTRA"/>
    <property type="match status" value="1"/>
</dbReference>
<dbReference type="Gene3D" id="3.10.20.310">
    <property type="entry name" value="membrane protein fhac"/>
    <property type="match status" value="1"/>
</dbReference>
<evidence type="ECO:0000256" key="1">
    <source>
        <dbReference type="ARBA" id="ARBA00004370"/>
    </source>
</evidence>
<feature type="short sequence motif" description="GXSXG" evidence="6">
    <location>
        <begin position="64"/>
        <end position="68"/>
    </location>
</feature>
<dbReference type="PROSITE" id="PS51635">
    <property type="entry name" value="PNPLA"/>
    <property type="match status" value="1"/>
</dbReference>
<dbReference type="InterPro" id="IPR043864">
    <property type="entry name" value="Omp85-like_dom"/>
</dbReference>
<dbReference type="InterPro" id="IPR050301">
    <property type="entry name" value="NTE"/>
</dbReference>
<dbReference type="InterPro" id="IPR034746">
    <property type="entry name" value="POTRA"/>
</dbReference>
<dbReference type="EMBL" id="JAVRHV010000007">
    <property type="protein sequence ID" value="MDT0553978.1"/>
    <property type="molecule type" value="Genomic_DNA"/>
</dbReference>
<keyword evidence="3 6" id="KW-0442">Lipid degradation</keyword>
<evidence type="ECO:0000313" key="11">
    <source>
        <dbReference type="Proteomes" id="UP001252186"/>
    </source>
</evidence>
<dbReference type="Pfam" id="PF01734">
    <property type="entry name" value="Patatin"/>
    <property type="match status" value="1"/>
</dbReference>
<reference evidence="10 11" key="1">
    <citation type="submission" date="2023-09" db="EMBL/GenBank/DDBJ databases">
        <authorList>
            <person name="Rey-Velasco X."/>
        </authorList>
    </citation>
    <scope>NUCLEOTIDE SEQUENCE [LARGE SCALE GENOMIC DNA]</scope>
    <source>
        <strain evidence="10 11">P050</strain>
    </source>
</reference>
<gene>
    <name evidence="10" type="ORF">RM519_12020</name>
</gene>
<dbReference type="PANTHER" id="PTHR14226:SF29">
    <property type="entry name" value="NEUROPATHY TARGET ESTERASE SWS"/>
    <property type="match status" value="1"/>
</dbReference>
<dbReference type="CDD" id="cd07205">
    <property type="entry name" value="Pat_PNPLA6_PNPLA7_NTE1_like"/>
    <property type="match status" value="1"/>
</dbReference>
<feature type="chain" id="PRO_5047061238" evidence="7">
    <location>
        <begin position="20"/>
        <end position="740"/>
    </location>
</feature>
<evidence type="ECO:0000259" key="8">
    <source>
        <dbReference type="PROSITE" id="PS51635"/>
    </source>
</evidence>
<feature type="signal peptide" evidence="7">
    <location>
        <begin position="1"/>
        <end position="19"/>
    </location>
</feature>
<feature type="active site" description="Proton acceptor" evidence="6">
    <location>
        <position position="210"/>
    </location>
</feature>
<accession>A0ABU2YA84</accession>
<organism evidence="10 11">
    <name type="scientific">Urechidicola vernalis</name>
    <dbReference type="NCBI Taxonomy" id="3075600"/>
    <lineage>
        <taxon>Bacteria</taxon>
        <taxon>Pseudomonadati</taxon>
        <taxon>Bacteroidota</taxon>
        <taxon>Flavobacteriia</taxon>
        <taxon>Flavobacteriales</taxon>
        <taxon>Flavobacteriaceae</taxon>
        <taxon>Urechidicola</taxon>
    </lineage>
</organism>
<dbReference type="SUPFAM" id="SSF52151">
    <property type="entry name" value="FabD/lysophospholipase-like"/>
    <property type="match status" value="1"/>
</dbReference>
<dbReference type="InterPro" id="IPR016035">
    <property type="entry name" value="Acyl_Trfase/lysoPLipase"/>
</dbReference>
<evidence type="ECO:0000256" key="4">
    <source>
        <dbReference type="ARBA" id="ARBA00023098"/>
    </source>
</evidence>
<feature type="domain" description="POTRA" evidence="9">
    <location>
        <begin position="331"/>
        <end position="402"/>
    </location>
</feature>
<evidence type="ECO:0000256" key="3">
    <source>
        <dbReference type="ARBA" id="ARBA00022963"/>
    </source>
</evidence>
<sequence length="740" mass="83959">MKKKTALIVLLFLSIGLHAQWERSDKDDIKVGLVLSGGGAKGFAHVGVIKVLEEAGIRVDFVGGTSMGAIIGSLYASGYSSKDIDSIIRSVDFEKIMLDEIPRRAKPFYEKQSGENHVLVLPIKKKKIELPKAISKGQNVLNLLTELLDHVDTVSDFNKLPIPFVCIATDIETGEPVVIRDGFLPTAVQASGAFPTLLEPVERDGRLLIDGGVVNNFPVNEVKKMGADVIIGVSLSNNFDKKEDLNSILKIINQIVNFQVYSNYEDQVKSTDVHLNPDMRGYDVTSFDKYDTIFNLGEAIARTRMQDLLEIAEAQKEKRPPFELTKRQKEFNISAIDIEGNLDYTNKYVMAKMKLEVGKTISYSDILDGINQLSATGNFTNIQYKLIEEEKGVRVELKLKQNEIPTHAKFAIHYDDLYKSAVLANITTKHALTKNDVISADLILGDNIRYNFDYFIDNGSNWSFGLNSRYNTFKADVQVDWIPSVVNKIDLKYRDFTNQIYFQSVINRSFAVGIGAEHKNIRAYTETFVPSTTSNEDEDRNYFDKSNYYNFISYLKLDTYDKKYFQKSGLNLDIDFRWYLFSNDYNNNFESFSQLKGKFGYAHTFFDKLTLHFITEAGVTIGNNENEILDYHLGGLGENYINTFLPFYGYEFATLSDSGFLLSTIETRYELFKNNYLLGAASVARVEDDLLNEGRIFENTKVGFNLGYGVDSIIGPVELNLTYSPDTDESFWYFNLGYWF</sequence>
<evidence type="ECO:0000256" key="5">
    <source>
        <dbReference type="ARBA" id="ARBA00023136"/>
    </source>
</evidence>
<evidence type="ECO:0000256" key="2">
    <source>
        <dbReference type="ARBA" id="ARBA00022801"/>
    </source>
</evidence>
<keyword evidence="11" id="KW-1185">Reference proteome</keyword>